<gene>
    <name evidence="1" type="ORF">F1609_19320</name>
</gene>
<sequence length="98" mass="11561">MDVEFDNDDLDRLETDAQFSAGLSNEIVRAFRMRMQQIRAAVDERDFYASKAMHFEKLKGDRSGQYSIRLNKQWRLILELRGEHPCKIVAIVEIVDYH</sequence>
<dbReference type="InterPro" id="IPR007711">
    <property type="entry name" value="HigB-1"/>
</dbReference>
<evidence type="ECO:0000313" key="1">
    <source>
        <dbReference type="EMBL" id="NHZ42306.1"/>
    </source>
</evidence>
<comment type="caution">
    <text evidence="1">The sequence shown here is derived from an EMBL/GenBank/DDBJ whole genome shotgun (WGS) entry which is preliminary data.</text>
</comment>
<dbReference type="SUPFAM" id="SSF143011">
    <property type="entry name" value="RelE-like"/>
    <property type="match status" value="1"/>
</dbReference>
<reference evidence="1 2" key="1">
    <citation type="submission" date="2019-09" db="EMBL/GenBank/DDBJ databases">
        <title>Taxonomy of Antarctic Massilia spp.: description of Massilia rubra sp. nov., Massilia aquatica sp. nov., Massilia mucilaginosa sp. nov., Massilia frigida sp. nov. isolated from streams, lakes and regoliths.</title>
        <authorList>
            <person name="Holochova P."/>
            <person name="Sedlacek I."/>
            <person name="Kralova S."/>
            <person name="Maslanova I."/>
            <person name="Busse H.-J."/>
            <person name="Stankova E."/>
            <person name="Vrbovska V."/>
            <person name="Kovarovic V."/>
            <person name="Bartak M."/>
            <person name="Svec P."/>
            <person name="Pantucek R."/>
        </authorList>
    </citation>
    <scope>NUCLEOTIDE SEQUENCE [LARGE SCALE GENOMIC DNA]</scope>
    <source>
        <strain evidence="1 2">CCM 8693</strain>
    </source>
</reference>
<dbReference type="RefSeq" id="WP_167078183.1">
    <property type="nucleotide sequence ID" value="NZ_VVIW01000011.1"/>
</dbReference>
<evidence type="ECO:0000313" key="2">
    <source>
        <dbReference type="Proteomes" id="UP000819052"/>
    </source>
</evidence>
<dbReference type="Gene3D" id="3.30.2310.20">
    <property type="entry name" value="RelE-like"/>
    <property type="match status" value="1"/>
</dbReference>
<organism evidence="1 2">
    <name type="scientific">Massilia aquatica</name>
    <dbReference type="NCBI Taxonomy" id="2609000"/>
    <lineage>
        <taxon>Bacteria</taxon>
        <taxon>Pseudomonadati</taxon>
        <taxon>Pseudomonadota</taxon>
        <taxon>Betaproteobacteria</taxon>
        <taxon>Burkholderiales</taxon>
        <taxon>Oxalobacteraceae</taxon>
        <taxon>Telluria group</taxon>
        <taxon>Massilia</taxon>
    </lineage>
</organism>
<name>A0ABX0MJG7_9BURK</name>
<accession>A0ABX0MJG7</accession>
<dbReference type="PANTHER" id="PTHR40266:SF2">
    <property type="entry name" value="TOXIN HIGB-1"/>
    <property type="match status" value="1"/>
</dbReference>
<dbReference type="Proteomes" id="UP000819052">
    <property type="component" value="Unassembled WGS sequence"/>
</dbReference>
<dbReference type="PANTHER" id="PTHR40266">
    <property type="entry name" value="TOXIN HIGB-1"/>
    <property type="match status" value="1"/>
</dbReference>
<keyword evidence="2" id="KW-1185">Reference proteome</keyword>
<dbReference type="Pfam" id="PF05015">
    <property type="entry name" value="HigB-like_toxin"/>
    <property type="match status" value="1"/>
</dbReference>
<protein>
    <submittedName>
        <fullName evidence="1">Plasmid maintenance system killer protein</fullName>
    </submittedName>
</protein>
<dbReference type="EMBL" id="VVIW01000011">
    <property type="protein sequence ID" value="NHZ42306.1"/>
    <property type="molecule type" value="Genomic_DNA"/>
</dbReference>
<dbReference type="InterPro" id="IPR035093">
    <property type="entry name" value="RelE/ParE_toxin_dom_sf"/>
</dbReference>
<proteinExistence type="predicted"/>